<feature type="coiled-coil region" evidence="1">
    <location>
        <begin position="7"/>
        <end position="37"/>
    </location>
</feature>
<dbReference type="AlphaFoldDB" id="X1E5Z1"/>
<organism evidence="2">
    <name type="scientific">marine sediment metagenome</name>
    <dbReference type="NCBI Taxonomy" id="412755"/>
    <lineage>
        <taxon>unclassified sequences</taxon>
        <taxon>metagenomes</taxon>
        <taxon>ecological metagenomes</taxon>
    </lineage>
</organism>
<comment type="caution">
    <text evidence="2">The sequence shown here is derived from an EMBL/GenBank/DDBJ whole genome shotgun (WGS) entry which is preliminary data.</text>
</comment>
<sequence>SDIQQQMKKIEDNKMNLENREEILSLLKKEVEKEKENIDFSIKARKSIINKIDSQKEVYLKSLKEFRRAERYTQRY</sequence>
<protein>
    <submittedName>
        <fullName evidence="2">Uncharacterized protein</fullName>
    </submittedName>
</protein>
<evidence type="ECO:0000313" key="2">
    <source>
        <dbReference type="EMBL" id="GAH15815.1"/>
    </source>
</evidence>
<reference evidence="2" key="1">
    <citation type="journal article" date="2014" name="Front. Microbiol.">
        <title>High frequency of phylogenetically diverse reductive dehalogenase-homologous genes in deep subseafloor sedimentary metagenomes.</title>
        <authorList>
            <person name="Kawai M."/>
            <person name="Futagami T."/>
            <person name="Toyoda A."/>
            <person name="Takaki Y."/>
            <person name="Nishi S."/>
            <person name="Hori S."/>
            <person name="Arai W."/>
            <person name="Tsubouchi T."/>
            <person name="Morono Y."/>
            <person name="Uchiyama I."/>
            <person name="Ito T."/>
            <person name="Fujiyama A."/>
            <person name="Inagaki F."/>
            <person name="Takami H."/>
        </authorList>
    </citation>
    <scope>NUCLEOTIDE SEQUENCE</scope>
    <source>
        <strain evidence="2">Expedition CK06-06</strain>
    </source>
</reference>
<evidence type="ECO:0000256" key="1">
    <source>
        <dbReference type="SAM" id="Coils"/>
    </source>
</evidence>
<name>X1E5Z1_9ZZZZ</name>
<dbReference type="EMBL" id="BART01034232">
    <property type="protein sequence ID" value="GAH15815.1"/>
    <property type="molecule type" value="Genomic_DNA"/>
</dbReference>
<feature type="non-terminal residue" evidence="2">
    <location>
        <position position="1"/>
    </location>
</feature>
<gene>
    <name evidence="2" type="ORF">S01H4_58577</name>
</gene>
<proteinExistence type="predicted"/>
<accession>X1E5Z1</accession>
<keyword evidence="1" id="KW-0175">Coiled coil</keyword>